<gene>
    <name evidence="3" type="ORF">JK364_31970</name>
</gene>
<comment type="caution">
    <text evidence="3">The sequence shown here is derived from an EMBL/GenBank/DDBJ whole genome shotgun (WGS) entry which is preliminary data.</text>
</comment>
<dbReference type="InterPro" id="IPR011749">
    <property type="entry name" value="CHP02243"/>
</dbReference>
<feature type="compositionally biased region" description="Basic and acidic residues" evidence="1">
    <location>
        <begin position="400"/>
        <end position="412"/>
    </location>
</feature>
<evidence type="ECO:0000256" key="1">
    <source>
        <dbReference type="SAM" id="MobiDB-lite"/>
    </source>
</evidence>
<feature type="region of interest" description="Disordered" evidence="1">
    <location>
        <begin position="293"/>
        <end position="319"/>
    </location>
</feature>
<keyword evidence="4" id="KW-1185">Reference proteome</keyword>
<organism evidence="3 4">
    <name type="scientific">Streptomyces endocoffeicus</name>
    <dbReference type="NCBI Taxonomy" id="2898945"/>
    <lineage>
        <taxon>Bacteria</taxon>
        <taxon>Bacillati</taxon>
        <taxon>Actinomycetota</taxon>
        <taxon>Actinomycetes</taxon>
        <taxon>Kitasatosporales</taxon>
        <taxon>Streptomycetaceae</taxon>
        <taxon>Streptomyces</taxon>
    </lineage>
</organism>
<dbReference type="CDD" id="cd00118">
    <property type="entry name" value="LysM"/>
    <property type="match status" value="1"/>
</dbReference>
<feature type="region of interest" description="Disordered" evidence="1">
    <location>
        <begin position="1"/>
        <end position="54"/>
    </location>
</feature>
<dbReference type="InterPro" id="IPR036779">
    <property type="entry name" value="LysM_dom_sf"/>
</dbReference>
<dbReference type="InterPro" id="IPR018392">
    <property type="entry name" value="LysM"/>
</dbReference>
<evidence type="ECO:0000313" key="4">
    <source>
        <dbReference type="Proteomes" id="UP000621510"/>
    </source>
</evidence>
<dbReference type="Proteomes" id="UP000621510">
    <property type="component" value="Unassembled WGS sequence"/>
</dbReference>
<dbReference type="EMBL" id="JAERRG010000015">
    <property type="protein sequence ID" value="MBL1116966.1"/>
    <property type="molecule type" value="Genomic_DNA"/>
</dbReference>
<accession>A0ABS1PZ39</accession>
<evidence type="ECO:0000259" key="2">
    <source>
        <dbReference type="PROSITE" id="PS51782"/>
    </source>
</evidence>
<sequence length="1332" mass="142221">MSDHLDHSDHSDHPGHPGHPGHANSGGRGCGCGGHDERRAAPGTPHNPPGRTALDYRVGDYGSFLAAMLDRLASPAYPALRGLTVRTPDDPALGLLDAWAVLSDLLTFHSERIADEGYLRTAHDPRSLALLGRLVGHVPRPGVAADTHLAYTLDRDPRAEDVLVTIPRGAISHSVPAASDEESQTFETSEDLTARWAWNELAVRRRRPALIGPGDLRRRSELLVSGTSLGLTVGDKLLFVFDATPESGSAGRPLLSVARVTVDRDEDVTAIGLPQSAPPSLKELVDEVRRWITDPEADEDPDDRGDAEPTPDHPDPRPVSRLIEEFDAQVLASLRGDLDGITTPGQLARRLGEPHDRLAEAQVLAAPYEEVAAWFERLEAVIGELRERAGELDAAGSGEVRLRSQLAEDRPAADSATESYDPAAETHDPATGTRGSATGPAHGSAAMRALGAVLPALRTRVVRPPSGAGATAAHDPRRLFGPGSDLAAGLLFALDPRVASGMYAAWRRAAPAATAPPGTVPLLRELLAMRVTAAPFGAMAPLKPVQDDRGRVIRQTDWPLTGGELTAVRIVYDTAGKVPVKAEFQHIETGTSWQRSENLPQTAEFELGPGKVQLSTRVGQDHDLGWLRGRPTDSQEPGVTATLLPGLPALTLFVARPAEDGRVHVVVDNGETKQWMLSRGEPPKQIGYGAYELTLRFTPGSEPPAVEIGIATVPEPANRYVLPLDSVQDSITVGSWVAIERPRKGSGEPDGIPGDKKLAFVTTRVVAVRTAAYTNYGITGRGTQLTLADPWLDEHDVLLSAIRDTTVHAGGEPLRPADEPLGEDVHGNEIELAELYDGLRPGRRIIVSGERTDIPGPAGPGAPTGVRGTELAVIAAVDQRVDPDLPGDHVHTTLTLTADLAYRYRRETVRVQGNVVPATHGESRDEPIGSGDPALANQTFTLWQSPLTWLPADNPLGATPALEVRVDGLLWHRVDSLAGRGPRERVYVTGTTGDGRTTVTFGDGVHGARLPGGHENVRARYRFGTGEAANVPADRVTQALTRPLGVTAVTNPQPATGGADGDGPGLTRRTIPLAVSALDRLVSLQDYEDFARSRAGIGRAAARELFDGRRRVLQVTVAGVDDAPIGADAEVLRALRTSLAAYGDTRLPVRVDVRELVLLVLVARVKVAPDHSWELVEPRLRQTLLRELGYPGRELGQPAALSEVLATAQSVPGVDYVDVDAFTGVPAASTPRELAGLAARLTEPSAVVPARPAEYAEDTYRVTATDGETLTDIAGRHGSPLAELLRLNPDITDTRRLARGRSVSVFRGIRPARLAMFSPDVPDTLILTEVTS</sequence>
<protein>
    <submittedName>
        <fullName evidence="3">Baseplate assembly protein</fullName>
    </submittedName>
</protein>
<dbReference type="NCBIfam" id="TIGR02243">
    <property type="entry name" value="putative baseplate assembly protein"/>
    <property type="match status" value="1"/>
</dbReference>
<feature type="region of interest" description="Disordered" evidence="1">
    <location>
        <begin position="394"/>
        <end position="443"/>
    </location>
</feature>
<dbReference type="RefSeq" id="WP_201854830.1">
    <property type="nucleotide sequence ID" value="NZ_JAERRG010000015.1"/>
</dbReference>
<name>A0ABS1PZ39_9ACTN</name>
<feature type="compositionally biased region" description="Basic and acidic residues" evidence="1">
    <location>
        <begin position="1"/>
        <end position="15"/>
    </location>
</feature>
<reference evidence="3 4" key="1">
    <citation type="submission" date="2021-01" db="EMBL/GenBank/DDBJ databases">
        <title>WGS of actinomycetes isolated from Thailand.</title>
        <authorList>
            <person name="Thawai C."/>
        </authorList>
    </citation>
    <scope>NUCLEOTIDE SEQUENCE [LARGE SCALE GENOMIC DNA]</scope>
    <source>
        <strain evidence="3 4">CA3R110</strain>
    </source>
</reference>
<feature type="compositionally biased region" description="Gly residues" evidence="1">
    <location>
        <begin position="24"/>
        <end position="33"/>
    </location>
</feature>
<evidence type="ECO:0000313" key="3">
    <source>
        <dbReference type="EMBL" id="MBL1116966.1"/>
    </source>
</evidence>
<dbReference type="PROSITE" id="PS51782">
    <property type="entry name" value="LYSM"/>
    <property type="match status" value="1"/>
</dbReference>
<proteinExistence type="predicted"/>
<feature type="compositionally biased region" description="Basic and acidic residues" evidence="1">
    <location>
        <begin position="304"/>
        <end position="319"/>
    </location>
</feature>
<feature type="domain" description="LysM" evidence="2">
    <location>
        <begin position="1258"/>
        <end position="1305"/>
    </location>
</feature>
<dbReference type="Gene3D" id="3.10.350.10">
    <property type="entry name" value="LysM domain"/>
    <property type="match status" value="1"/>
</dbReference>